<name>A0A5C2S3E7_9APHY</name>
<keyword evidence="2" id="KW-1185">Reference proteome</keyword>
<dbReference type="Proteomes" id="UP000313359">
    <property type="component" value="Unassembled WGS sequence"/>
</dbReference>
<proteinExistence type="predicted"/>
<feature type="non-terminal residue" evidence="1">
    <location>
        <position position="1"/>
    </location>
</feature>
<protein>
    <submittedName>
        <fullName evidence="1">Uncharacterized protein</fullName>
    </submittedName>
</protein>
<feature type="non-terminal residue" evidence="1">
    <location>
        <position position="107"/>
    </location>
</feature>
<reference evidence="1" key="1">
    <citation type="journal article" date="2018" name="Genome Biol. Evol.">
        <title>Genomics and development of Lentinus tigrinus, a white-rot wood-decaying mushroom with dimorphic fruiting bodies.</title>
        <authorList>
            <person name="Wu B."/>
            <person name="Xu Z."/>
            <person name="Knudson A."/>
            <person name="Carlson A."/>
            <person name="Chen N."/>
            <person name="Kovaka S."/>
            <person name="LaButti K."/>
            <person name="Lipzen A."/>
            <person name="Pennachio C."/>
            <person name="Riley R."/>
            <person name="Schakwitz W."/>
            <person name="Umezawa K."/>
            <person name="Ohm R.A."/>
            <person name="Grigoriev I.V."/>
            <person name="Nagy L.G."/>
            <person name="Gibbons J."/>
            <person name="Hibbett D."/>
        </authorList>
    </citation>
    <scope>NUCLEOTIDE SEQUENCE [LARGE SCALE GENOMIC DNA]</scope>
    <source>
        <strain evidence="1">ALCF2SS1-6</strain>
    </source>
</reference>
<evidence type="ECO:0000313" key="2">
    <source>
        <dbReference type="Proteomes" id="UP000313359"/>
    </source>
</evidence>
<sequence>TVQWTRPSSVQKFVADMSERSLEQHWRSCRWKLNAKVASATVIRKLQNTPPPGFTQHGLLYMHEHAETHCEAALVAQLQADGVVVDPYIASSRNPCYCCRKYIEAIN</sequence>
<evidence type="ECO:0000313" key="1">
    <source>
        <dbReference type="EMBL" id="RPD58010.1"/>
    </source>
</evidence>
<dbReference type="InterPro" id="IPR027796">
    <property type="entry name" value="OTT_1508_deam-like"/>
</dbReference>
<organism evidence="1 2">
    <name type="scientific">Lentinus tigrinus ALCF2SS1-6</name>
    <dbReference type="NCBI Taxonomy" id="1328759"/>
    <lineage>
        <taxon>Eukaryota</taxon>
        <taxon>Fungi</taxon>
        <taxon>Dikarya</taxon>
        <taxon>Basidiomycota</taxon>
        <taxon>Agaricomycotina</taxon>
        <taxon>Agaricomycetes</taxon>
        <taxon>Polyporales</taxon>
        <taxon>Polyporaceae</taxon>
        <taxon>Lentinus</taxon>
    </lineage>
</organism>
<dbReference type="EMBL" id="ML122277">
    <property type="protein sequence ID" value="RPD58010.1"/>
    <property type="molecule type" value="Genomic_DNA"/>
</dbReference>
<gene>
    <name evidence="1" type="ORF">L227DRAFT_490206</name>
</gene>
<dbReference type="AlphaFoldDB" id="A0A5C2S3E7"/>
<accession>A0A5C2S3E7</accession>
<dbReference type="Pfam" id="PF14441">
    <property type="entry name" value="OTT_1508_deam"/>
    <property type="match status" value="1"/>
</dbReference>